<evidence type="ECO:0000256" key="1">
    <source>
        <dbReference type="SAM" id="MobiDB-lite"/>
    </source>
</evidence>
<proteinExistence type="predicted"/>
<evidence type="ECO:0000313" key="3">
    <source>
        <dbReference type="Proteomes" id="UP000204594"/>
    </source>
</evidence>
<protein>
    <submittedName>
        <fullName evidence="2">22K</fullName>
    </submittedName>
</protein>
<dbReference type="EMBL" id="KX871230">
    <property type="protein sequence ID" value="APC26072.1"/>
    <property type="molecule type" value="Genomic_DNA"/>
</dbReference>
<dbReference type="GeneID" id="39105734"/>
<dbReference type="RefSeq" id="YP_009325350.1">
    <property type="nucleotide sequence ID" value="NC_031948.1"/>
</dbReference>
<reference evidence="2 3" key="1">
    <citation type="journal article" date="2016" name="J. Virol.">
        <title>Evolution and cryo-EM capsid structure of a North American bat adenovirus and its relationship to other mastadenoviruses.</title>
        <authorList>
            <person name="Hackenbrack N."/>
            <person name="Rogers M.B."/>
            <person name="Ashley R.E."/>
            <person name="Keel M.K."/>
            <person name="Kubiski S.V."/>
            <person name="Bryan J.A."/>
            <person name="Ghedin E."/>
            <person name="Holmes E.C."/>
            <person name="Hafenstein S.L."/>
            <person name="Allison A.B."/>
        </authorList>
    </citation>
    <scope>NUCLEOTIDE SEQUENCE [LARGE SCALE GENOMIC DNA]</scope>
    <source>
        <strain evidence="2">250-A</strain>
    </source>
</reference>
<sequence length="156" mass="17794">MEETHSLSVEEISEEDLESLPELTVPESEEALPEQRAPRWDQKTKTPGKPPRNYKSWRAHKYRILNCLGASGGNVAFTRRYMLFREGVNLPNNIIHYYNSRYHSQEAPAACHPSKTQPGGKPHHLRGHPANPTAQKPHLPHSLRHLSTKSRFPHGL</sequence>
<dbReference type="KEGG" id="vg:39105734"/>
<name>A0A1J0FAR2_9ADEN</name>
<feature type="compositionally biased region" description="Basic residues" evidence="1">
    <location>
        <begin position="138"/>
        <end position="156"/>
    </location>
</feature>
<dbReference type="OrthoDB" id="23792at10239"/>
<organism evidence="2 3">
    <name type="scientific">Bat mastadenovirus G</name>
    <dbReference type="NCBI Taxonomy" id="2015376"/>
    <lineage>
        <taxon>Viruses</taxon>
        <taxon>Varidnaviria</taxon>
        <taxon>Bamfordvirae</taxon>
        <taxon>Preplasmiviricota</taxon>
        <taxon>Polisuviricotina</taxon>
        <taxon>Pharingeaviricetes</taxon>
        <taxon>Rowavirales</taxon>
        <taxon>Adenoviridae</taxon>
        <taxon>Mastadenovirus</taxon>
        <taxon>Mastadenovirus magnauris</taxon>
    </lineage>
</organism>
<dbReference type="Proteomes" id="UP000204594">
    <property type="component" value="Segment"/>
</dbReference>
<accession>A0A1J0FAR2</accession>
<feature type="region of interest" description="Disordered" evidence="1">
    <location>
        <begin position="1"/>
        <end position="55"/>
    </location>
</feature>
<feature type="region of interest" description="Disordered" evidence="1">
    <location>
        <begin position="106"/>
        <end position="156"/>
    </location>
</feature>
<keyword evidence="3" id="KW-1185">Reference proteome</keyword>
<evidence type="ECO:0000313" key="2">
    <source>
        <dbReference type="EMBL" id="APC26072.1"/>
    </source>
</evidence>